<name>A0A1M4WPZ2_9HYPH</name>
<dbReference type="Pfam" id="PF00392">
    <property type="entry name" value="GntR"/>
    <property type="match status" value="1"/>
</dbReference>
<dbReference type="PRINTS" id="PR00035">
    <property type="entry name" value="HTHGNTR"/>
</dbReference>
<dbReference type="GO" id="GO:0003677">
    <property type="term" value="F:DNA binding"/>
    <property type="evidence" value="ECO:0007669"/>
    <property type="project" value="UniProtKB-KW"/>
</dbReference>
<evidence type="ECO:0000313" key="5">
    <source>
        <dbReference type="EMBL" id="SHE83306.1"/>
    </source>
</evidence>
<dbReference type="EMBL" id="FQUP01000001">
    <property type="protein sequence ID" value="SHE83306.1"/>
    <property type="molecule type" value="Genomic_DNA"/>
</dbReference>
<dbReference type="SUPFAM" id="SSF48008">
    <property type="entry name" value="GntR ligand-binding domain-like"/>
    <property type="match status" value="1"/>
</dbReference>
<dbReference type="SMART" id="SM00345">
    <property type="entry name" value="HTH_GNTR"/>
    <property type="match status" value="1"/>
</dbReference>
<dbReference type="CDD" id="cd07377">
    <property type="entry name" value="WHTH_GntR"/>
    <property type="match status" value="1"/>
</dbReference>
<dbReference type="OrthoDB" id="9028214at2"/>
<dbReference type="InterPro" id="IPR008920">
    <property type="entry name" value="TF_FadR/GntR_C"/>
</dbReference>
<organism evidence="5 6">
    <name type="scientific">Kaistia soli DSM 19436</name>
    <dbReference type="NCBI Taxonomy" id="1122133"/>
    <lineage>
        <taxon>Bacteria</taxon>
        <taxon>Pseudomonadati</taxon>
        <taxon>Pseudomonadota</taxon>
        <taxon>Alphaproteobacteria</taxon>
        <taxon>Hyphomicrobiales</taxon>
        <taxon>Kaistiaceae</taxon>
        <taxon>Kaistia</taxon>
    </lineage>
</organism>
<dbReference type="Gene3D" id="1.10.10.10">
    <property type="entry name" value="Winged helix-like DNA-binding domain superfamily/Winged helix DNA-binding domain"/>
    <property type="match status" value="1"/>
</dbReference>
<sequence length="243" mass="27323">MTTEHDPIKRRKLSDEVQERLLAIIENDRLGPGDPLPSERDLMTAFGVGRPAIREAMQSLQRMGLVEIRHGERARIAEPSFGRMVEQMSDSMRHILSHSPASLAHLKEARATFEMEMARIAAQRASPADVARLRRTIDSQEAQRSNPANFLQFDARFHREIAAISGNPIFTSLSEGLLRWLQSFHVGLMRVQGLEKLTLAEHRQIVDEIEAGNVAGAAKAMSDHLYRANDLYHQDNLSRNDAG</sequence>
<dbReference type="Gene3D" id="1.20.120.530">
    <property type="entry name" value="GntR ligand-binding domain-like"/>
    <property type="match status" value="1"/>
</dbReference>
<dbReference type="STRING" id="1122133.SAMN02745157_1037"/>
<dbReference type="PANTHER" id="PTHR43537">
    <property type="entry name" value="TRANSCRIPTIONAL REGULATOR, GNTR FAMILY"/>
    <property type="match status" value="1"/>
</dbReference>
<dbReference type="InterPro" id="IPR000524">
    <property type="entry name" value="Tscrpt_reg_HTH_GntR"/>
</dbReference>
<dbReference type="Pfam" id="PF07729">
    <property type="entry name" value="FCD"/>
    <property type="match status" value="1"/>
</dbReference>
<keyword evidence="3" id="KW-0804">Transcription</keyword>
<evidence type="ECO:0000256" key="3">
    <source>
        <dbReference type="ARBA" id="ARBA00023163"/>
    </source>
</evidence>
<dbReference type="InterPro" id="IPR036388">
    <property type="entry name" value="WH-like_DNA-bd_sf"/>
</dbReference>
<evidence type="ECO:0000256" key="1">
    <source>
        <dbReference type="ARBA" id="ARBA00023015"/>
    </source>
</evidence>
<evidence type="ECO:0000256" key="2">
    <source>
        <dbReference type="ARBA" id="ARBA00023125"/>
    </source>
</evidence>
<keyword evidence="1" id="KW-0805">Transcription regulation</keyword>
<evidence type="ECO:0000313" key="6">
    <source>
        <dbReference type="Proteomes" id="UP000184485"/>
    </source>
</evidence>
<reference evidence="5 6" key="1">
    <citation type="submission" date="2016-11" db="EMBL/GenBank/DDBJ databases">
        <authorList>
            <person name="Jaros S."/>
            <person name="Januszkiewicz K."/>
            <person name="Wedrychowicz H."/>
        </authorList>
    </citation>
    <scope>NUCLEOTIDE SEQUENCE [LARGE SCALE GENOMIC DNA]</scope>
    <source>
        <strain evidence="5 6">DSM 19436</strain>
    </source>
</reference>
<keyword evidence="6" id="KW-1185">Reference proteome</keyword>
<dbReference type="SUPFAM" id="SSF46785">
    <property type="entry name" value="Winged helix' DNA-binding domain"/>
    <property type="match status" value="1"/>
</dbReference>
<dbReference type="InterPro" id="IPR011711">
    <property type="entry name" value="GntR_C"/>
</dbReference>
<dbReference type="InterPro" id="IPR036390">
    <property type="entry name" value="WH_DNA-bd_sf"/>
</dbReference>
<gene>
    <name evidence="5" type="ORF">SAMN02745157_1037</name>
</gene>
<dbReference type="GO" id="GO:0003700">
    <property type="term" value="F:DNA-binding transcription factor activity"/>
    <property type="evidence" value="ECO:0007669"/>
    <property type="project" value="InterPro"/>
</dbReference>
<dbReference type="PROSITE" id="PS50949">
    <property type="entry name" value="HTH_GNTR"/>
    <property type="match status" value="1"/>
</dbReference>
<dbReference type="Proteomes" id="UP000184485">
    <property type="component" value="Unassembled WGS sequence"/>
</dbReference>
<dbReference type="RefSeq" id="WP_073051659.1">
    <property type="nucleotide sequence ID" value="NZ_FQUP01000001.1"/>
</dbReference>
<accession>A0A1M4WPZ2</accession>
<evidence type="ECO:0000259" key="4">
    <source>
        <dbReference type="PROSITE" id="PS50949"/>
    </source>
</evidence>
<dbReference type="NCBIfam" id="NF003011">
    <property type="entry name" value="PRK03837.1"/>
    <property type="match status" value="1"/>
</dbReference>
<feature type="domain" description="HTH gntR-type" evidence="4">
    <location>
        <begin position="11"/>
        <end position="79"/>
    </location>
</feature>
<keyword evidence="2" id="KW-0238">DNA-binding</keyword>
<dbReference type="SMART" id="SM00895">
    <property type="entry name" value="FCD"/>
    <property type="match status" value="1"/>
</dbReference>
<dbReference type="AlphaFoldDB" id="A0A1M4WPZ2"/>
<protein>
    <submittedName>
        <fullName evidence="5">Transcriptional regulator, GntR family</fullName>
    </submittedName>
</protein>
<dbReference type="PANTHER" id="PTHR43537:SF53">
    <property type="entry name" value="HTH-TYPE TRANSCRIPTIONAL REPRESSOR NANR"/>
    <property type="match status" value="1"/>
</dbReference>
<proteinExistence type="predicted"/>